<dbReference type="Pfam" id="PF00005">
    <property type="entry name" value="ABC_tran"/>
    <property type="match status" value="1"/>
</dbReference>
<evidence type="ECO:0000256" key="5">
    <source>
        <dbReference type="ARBA" id="ARBA00022840"/>
    </source>
</evidence>
<dbReference type="InterPro" id="IPR003593">
    <property type="entry name" value="AAA+_ATPase"/>
</dbReference>
<sequence length="295" mass="32509">MSETKIVTPEAVAAEAIAAKSAAPVTEHQTTTAKGLTTDEVPLLDIQHVAMNYQNGKQTVPALGEVNLQIYPGEFVCVMGPSGCGKSTLLNILAGFMAPSEGQVLLNQTPIKGTDAQRGVVFQNAPLYDWYSVRDNIAFGPKMKHVDQAQIKADVDYYLDEVGLTEFGDKHIYELSGGMKQRANIASSLINDPDILLMDEPFGALDALTREQMQTLVRRIWHETGKTIFFITHDVDEALLLGTHILVMSKHPGRVIADFSADFTTRLIGDQSQSVRYTPEFGERRQYILKLINGQ</sequence>
<dbReference type="PATRIC" id="fig|1423804.4.peg.222"/>
<feature type="domain" description="ABC transporter" evidence="8">
    <location>
        <begin position="44"/>
        <end position="275"/>
    </location>
</feature>
<protein>
    <submittedName>
        <fullName evidence="9">Taurine-transporting ATPase</fullName>
    </submittedName>
</protein>
<dbReference type="SMART" id="SM00382">
    <property type="entry name" value="AAA"/>
    <property type="match status" value="1"/>
</dbReference>
<dbReference type="InterPro" id="IPR050166">
    <property type="entry name" value="ABC_transporter_ATP-bind"/>
</dbReference>
<dbReference type="InterPro" id="IPR017871">
    <property type="entry name" value="ABC_transporter-like_CS"/>
</dbReference>
<keyword evidence="3" id="KW-0997">Cell inner membrane</keyword>
<dbReference type="SUPFAM" id="SSF52540">
    <property type="entry name" value="P-loop containing nucleoside triphosphate hydrolases"/>
    <property type="match status" value="1"/>
</dbReference>
<dbReference type="PROSITE" id="PS00211">
    <property type="entry name" value="ABC_TRANSPORTER_1"/>
    <property type="match status" value="1"/>
</dbReference>
<reference evidence="9 10" key="1">
    <citation type="journal article" date="2015" name="Genome Announc.">
        <title>Expanding the biotechnology potential of lactobacilli through comparative genomics of 213 strains and associated genera.</title>
        <authorList>
            <person name="Sun Z."/>
            <person name="Harris H.M."/>
            <person name="McCann A."/>
            <person name="Guo C."/>
            <person name="Argimon S."/>
            <person name="Zhang W."/>
            <person name="Yang X."/>
            <person name="Jeffery I.B."/>
            <person name="Cooney J.C."/>
            <person name="Kagawa T.F."/>
            <person name="Liu W."/>
            <person name="Song Y."/>
            <person name="Salvetti E."/>
            <person name="Wrobel A."/>
            <person name="Rasinkangas P."/>
            <person name="Parkhill J."/>
            <person name="Rea M.C."/>
            <person name="O'Sullivan O."/>
            <person name="Ritari J."/>
            <person name="Douillard F.P."/>
            <person name="Paul Ross R."/>
            <person name="Yang R."/>
            <person name="Briner A.E."/>
            <person name="Felis G.E."/>
            <person name="de Vos W.M."/>
            <person name="Barrangou R."/>
            <person name="Klaenhammer T.R."/>
            <person name="Caufield P.W."/>
            <person name="Cui Y."/>
            <person name="Zhang H."/>
            <person name="O'Toole P.W."/>
        </authorList>
    </citation>
    <scope>NUCLEOTIDE SEQUENCE [LARGE SCALE GENOMIC DNA]</scope>
    <source>
        <strain evidence="9 10">DSM 23365</strain>
    </source>
</reference>
<evidence type="ECO:0000256" key="1">
    <source>
        <dbReference type="ARBA" id="ARBA00022448"/>
    </source>
</evidence>
<dbReference type="AlphaFoldDB" id="A0A0R2FBM2"/>
<evidence type="ECO:0000313" key="9">
    <source>
        <dbReference type="EMBL" id="KRN25795.1"/>
    </source>
</evidence>
<evidence type="ECO:0000259" key="8">
    <source>
        <dbReference type="PROSITE" id="PS50893"/>
    </source>
</evidence>
<dbReference type="PANTHER" id="PTHR42788">
    <property type="entry name" value="TAURINE IMPORT ATP-BINDING PROTEIN-RELATED"/>
    <property type="match status" value="1"/>
</dbReference>
<dbReference type="Gene3D" id="3.40.50.300">
    <property type="entry name" value="P-loop containing nucleotide triphosphate hydrolases"/>
    <property type="match status" value="1"/>
</dbReference>
<keyword evidence="2" id="KW-1003">Cell membrane</keyword>
<evidence type="ECO:0000256" key="7">
    <source>
        <dbReference type="ARBA" id="ARBA00023136"/>
    </source>
</evidence>
<keyword evidence="4" id="KW-0547">Nucleotide-binding</keyword>
<keyword evidence="1" id="KW-0813">Transport</keyword>
<evidence type="ECO:0000256" key="2">
    <source>
        <dbReference type="ARBA" id="ARBA00022475"/>
    </source>
</evidence>
<dbReference type="InterPro" id="IPR003439">
    <property type="entry name" value="ABC_transporter-like_ATP-bd"/>
</dbReference>
<dbReference type="EMBL" id="AYZM01000061">
    <property type="protein sequence ID" value="KRN25795.1"/>
    <property type="molecule type" value="Genomic_DNA"/>
</dbReference>
<dbReference type="OrthoDB" id="9802264at2"/>
<dbReference type="PANTHER" id="PTHR42788:SF18">
    <property type="entry name" value="TAURINE IMPORT ATP-BINDING PROTEIN TAUB"/>
    <property type="match status" value="1"/>
</dbReference>
<name>A0A0R2FBM2_9LACO</name>
<dbReference type="GO" id="GO:0005524">
    <property type="term" value="F:ATP binding"/>
    <property type="evidence" value="ECO:0007669"/>
    <property type="project" value="UniProtKB-KW"/>
</dbReference>
<evidence type="ECO:0000313" key="10">
    <source>
        <dbReference type="Proteomes" id="UP000051442"/>
    </source>
</evidence>
<dbReference type="RefSeq" id="WP_082405100.1">
    <property type="nucleotide sequence ID" value="NZ_AYZM01000061.1"/>
</dbReference>
<dbReference type="GO" id="GO:0016887">
    <property type="term" value="F:ATP hydrolysis activity"/>
    <property type="evidence" value="ECO:0007669"/>
    <property type="project" value="InterPro"/>
</dbReference>
<evidence type="ECO:0000256" key="3">
    <source>
        <dbReference type="ARBA" id="ARBA00022519"/>
    </source>
</evidence>
<evidence type="ECO:0000256" key="6">
    <source>
        <dbReference type="ARBA" id="ARBA00022967"/>
    </source>
</evidence>
<dbReference type="STRING" id="1423804.FD14_GL000203"/>
<keyword evidence="6" id="KW-1278">Translocase</keyword>
<comment type="caution">
    <text evidence="9">The sequence shown here is derived from an EMBL/GenBank/DDBJ whole genome shotgun (WGS) entry which is preliminary data.</text>
</comment>
<keyword evidence="7" id="KW-0472">Membrane</keyword>
<dbReference type="PROSITE" id="PS50893">
    <property type="entry name" value="ABC_TRANSPORTER_2"/>
    <property type="match status" value="1"/>
</dbReference>
<keyword evidence="10" id="KW-1185">Reference proteome</keyword>
<keyword evidence="5" id="KW-0067">ATP-binding</keyword>
<dbReference type="Proteomes" id="UP000051442">
    <property type="component" value="Unassembled WGS sequence"/>
</dbReference>
<evidence type="ECO:0000256" key="4">
    <source>
        <dbReference type="ARBA" id="ARBA00022741"/>
    </source>
</evidence>
<accession>A0A0R2FBM2</accession>
<organism evidence="9 10">
    <name type="scientific">Secundilactobacillus similis DSM 23365 = JCM 2765</name>
    <dbReference type="NCBI Taxonomy" id="1423804"/>
    <lineage>
        <taxon>Bacteria</taxon>
        <taxon>Bacillati</taxon>
        <taxon>Bacillota</taxon>
        <taxon>Bacilli</taxon>
        <taxon>Lactobacillales</taxon>
        <taxon>Lactobacillaceae</taxon>
        <taxon>Secundilactobacillus</taxon>
    </lineage>
</organism>
<proteinExistence type="predicted"/>
<dbReference type="InterPro" id="IPR027417">
    <property type="entry name" value="P-loop_NTPase"/>
</dbReference>
<dbReference type="CDD" id="cd03293">
    <property type="entry name" value="ABC_NrtD_SsuB_transporters"/>
    <property type="match status" value="1"/>
</dbReference>
<gene>
    <name evidence="9" type="ORF">FD14_GL000203</name>
</gene>